<proteinExistence type="predicted"/>
<evidence type="ECO:0000313" key="2">
    <source>
        <dbReference type="Proteomes" id="UP000317374"/>
    </source>
</evidence>
<dbReference type="EMBL" id="CABGGW010000015">
    <property type="protein sequence ID" value="VUS56660.1"/>
    <property type="molecule type" value="Genomic_DNA"/>
</dbReference>
<dbReference type="AlphaFoldDB" id="A0A564JG10"/>
<name>A0A564JG10_9ENTR</name>
<evidence type="ECO:0000313" key="1">
    <source>
        <dbReference type="EMBL" id="VUS56660.1"/>
    </source>
</evidence>
<dbReference type="Proteomes" id="UP000317374">
    <property type="component" value="Unassembled WGS sequence"/>
</dbReference>
<reference evidence="1 2" key="1">
    <citation type="submission" date="2019-07" db="EMBL/GenBank/DDBJ databases">
        <authorList>
            <person name="Brisse S."/>
            <person name="Rodrigues C."/>
            <person name="Thorpe H."/>
        </authorList>
    </citation>
    <scope>NUCLEOTIDE SEQUENCE [LARGE SCALE GENOMIC DNA]</scope>
    <source>
        <strain evidence="1">SB6422</strain>
    </source>
</reference>
<sequence length="67" mass="7893">MKYVVKTHFGYRAEARANGMSRNIGTFRSPERASMAVRLYQHWLKTFQDCDIPRKPMHPDALNEFGY</sequence>
<gene>
    <name evidence="1" type="ORF">SB6422_05536</name>
</gene>
<organism evidence="1 2">
    <name type="scientific">Klebsiella huaxiensis</name>
    <dbReference type="NCBI Taxonomy" id="2153354"/>
    <lineage>
        <taxon>Bacteria</taxon>
        <taxon>Pseudomonadati</taxon>
        <taxon>Pseudomonadota</taxon>
        <taxon>Gammaproteobacteria</taxon>
        <taxon>Enterobacterales</taxon>
        <taxon>Enterobacteriaceae</taxon>
        <taxon>Klebsiella/Raoultella group</taxon>
        <taxon>Klebsiella</taxon>
    </lineage>
</organism>
<protein>
    <submittedName>
        <fullName evidence="1">Uncharacterized protein</fullName>
    </submittedName>
</protein>
<accession>A0A564JG10</accession>